<dbReference type="GO" id="GO:0005525">
    <property type="term" value="F:GTP binding"/>
    <property type="evidence" value="ECO:0007669"/>
    <property type="project" value="UniProtKB-KW"/>
</dbReference>
<dbReference type="SMART" id="SM00178">
    <property type="entry name" value="SAR"/>
    <property type="match status" value="1"/>
</dbReference>
<feature type="region of interest" description="Disordered" evidence="7">
    <location>
        <begin position="368"/>
        <end position="424"/>
    </location>
</feature>
<dbReference type="PRINTS" id="PR00328">
    <property type="entry name" value="SAR1GTPBP"/>
</dbReference>
<dbReference type="SMART" id="SM00174">
    <property type="entry name" value="RHO"/>
    <property type="match status" value="1"/>
</dbReference>
<keyword evidence="3 4" id="KW-0342">GTP-binding</keyword>
<evidence type="ECO:0000256" key="2">
    <source>
        <dbReference type="ARBA" id="ARBA00022741"/>
    </source>
</evidence>
<dbReference type="NCBIfam" id="TIGR00231">
    <property type="entry name" value="small_GTP"/>
    <property type="match status" value="1"/>
</dbReference>
<feature type="compositionally biased region" description="Polar residues" evidence="7">
    <location>
        <begin position="264"/>
        <end position="277"/>
    </location>
</feature>
<feature type="binding site" evidence="4">
    <location>
        <position position="1154"/>
    </location>
    <ligand>
        <name>GTP</name>
        <dbReference type="ChEBI" id="CHEBI:37565"/>
    </ligand>
</feature>
<evidence type="ECO:0000256" key="6">
    <source>
        <dbReference type="SAM" id="Coils"/>
    </source>
</evidence>
<feature type="binding site" evidence="4">
    <location>
        <begin position="1107"/>
        <end position="1114"/>
    </location>
    <ligand>
        <name>GTP</name>
        <dbReference type="ChEBI" id="CHEBI:37565"/>
    </ligand>
</feature>
<feature type="region of interest" description="Disordered" evidence="7">
    <location>
        <begin position="971"/>
        <end position="1018"/>
    </location>
</feature>
<dbReference type="InterPro" id="IPR006689">
    <property type="entry name" value="Small_GTPase_ARF/SAR"/>
</dbReference>
<dbReference type="GO" id="GO:0046872">
    <property type="term" value="F:metal ion binding"/>
    <property type="evidence" value="ECO:0007669"/>
    <property type="project" value="UniProtKB-KW"/>
</dbReference>
<dbReference type="Gene3D" id="3.40.50.300">
    <property type="entry name" value="P-loop containing nucleotide triphosphate hydrolases"/>
    <property type="match status" value="1"/>
</dbReference>
<dbReference type="SMART" id="SM00177">
    <property type="entry name" value="ARF"/>
    <property type="match status" value="1"/>
</dbReference>
<dbReference type="GO" id="GO:0098852">
    <property type="term" value="C:lytic vacuole membrane"/>
    <property type="evidence" value="ECO:0007669"/>
    <property type="project" value="TreeGrafter"/>
</dbReference>
<dbReference type="Pfam" id="PF00025">
    <property type="entry name" value="Arf"/>
    <property type="match status" value="1"/>
</dbReference>
<feature type="region of interest" description="Disordered" evidence="7">
    <location>
        <begin position="75"/>
        <end position="103"/>
    </location>
</feature>
<evidence type="ECO:0000256" key="4">
    <source>
        <dbReference type="PIRSR" id="PIRSR606689-1"/>
    </source>
</evidence>
<dbReference type="FunFam" id="3.40.50.300:FF:001120">
    <property type="entry name" value="ADP-ribosylation factor family"/>
    <property type="match status" value="1"/>
</dbReference>
<dbReference type="InterPro" id="IPR005225">
    <property type="entry name" value="Small_GTP-bd"/>
</dbReference>
<feature type="region of interest" description="Disordered" evidence="7">
    <location>
        <begin position="1"/>
        <end position="31"/>
    </location>
</feature>
<keyword evidence="9" id="KW-1185">Reference proteome</keyword>
<gene>
    <name evidence="8" type="ORF">CspeluHIS016_0703110</name>
</gene>
<dbReference type="PROSITE" id="PS51417">
    <property type="entry name" value="ARF"/>
    <property type="match status" value="1"/>
</dbReference>
<dbReference type="InterPro" id="IPR001806">
    <property type="entry name" value="Small_GTPase"/>
</dbReference>
<keyword evidence="2 4" id="KW-0547">Nucleotide-binding</keyword>
<keyword evidence="5" id="KW-0460">Magnesium</keyword>
<dbReference type="Proteomes" id="UP001222932">
    <property type="component" value="Unassembled WGS sequence"/>
</dbReference>
<name>A0AAD3TZ98_9TREE</name>
<evidence type="ECO:0008006" key="10">
    <source>
        <dbReference type="Google" id="ProtNLM"/>
    </source>
</evidence>
<dbReference type="PANTHER" id="PTHR45732:SF7">
    <property type="entry name" value="ADP-RIBOSYLATION FACTOR-LIKE PROTEIN 8"/>
    <property type="match status" value="1"/>
</dbReference>
<evidence type="ECO:0000256" key="3">
    <source>
        <dbReference type="ARBA" id="ARBA00023134"/>
    </source>
</evidence>
<organism evidence="8 9">
    <name type="scientific">Cutaneotrichosporon spelunceum</name>
    <dbReference type="NCBI Taxonomy" id="1672016"/>
    <lineage>
        <taxon>Eukaryota</taxon>
        <taxon>Fungi</taxon>
        <taxon>Dikarya</taxon>
        <taxon>Basidiomycota</taxon>
        <taxon>Agaricomycotina</taxon>
        <taxon>Tremellomycetes</taxon>
        <taxon>Trichosporonales</taxon>
        <taxon>Trichosporonaceae</taxon>
        <taxon>Cutaneotrichosporon</taxon>
    </lineage>
</organism>
<keyword evidence="6" id="KW-0175">Coiled coil</keyword>
<dbReference type="InterPro" id="IPR027417">
    <property type="entry name" value="P-loop_NTPase"/>
</dbReference>
<comment type="caution">
    <text evidence="8">The sequence shown here is derived from an EMBL/GenBank/DDBJ whole genome shotgun (WGS) entry which is preliminary data.</text>
</comment>
<dbReference type="PANTHER" id="PTHR45732">
    <property type="entry name" value="ADP-RIBOSYLATION FACTOR-LIKE PROTEIN 8"/>
    <property type="match status" value="1"/>
</dbReference>
<evidence type="ECO:0000256" key="1">
    <source>
        <dbReference type="ARBA" id="ARBA00010290"/>
    </source>
</evidence>
<feature type="binding site" evidence="5">
    <location>
        <position position="1114"/>
    </location>
    <ligand>
        <name>Mg(2+)</name>
        <dbReference type="ChEBI" id="CHEBI:18420"/>
    </ligand>
</feature>
<dbReference type="GO" id="GO:0015031">
    <property type="term" value="P:protein transport"/>
    <property type="evidence" value="ECO:0007669"/>
    <property type="project" value="InterPro"/>
</dbReference>
<feature type="compositionally biased region" description="Acidic residues" evidence="7">
    <location>
        <begin position="401"/>
        <end position="424"/>
    </location>
</feature>
<dbReference type="SMART" id="SM00175">
    <property type="entry name" value="RAB"/>
    <property type="match status" value="1"/>
</dbReference>
<dbReference type="GO" id="GO:0003924">
    <property type="term" value="F:GTPase activity"/>
    <property type="evidence" value="ECO:0007669"/>
    <property type="project" value="InterPro"/>
</dbReference>
<keyword evidence="5" id="KW-0479">Metal-binding</keyword>
<evidence type="ECO:0000313" key="8">
    <source>
        <dbReference type="EMBL" id="GMK59296.1"/>
    </source>
</evidence>
<feature type="region of interest" description="Disordered" evidence="7">
    <location>
        <begin position="143"/>
        <end position="300"/>
    </location>
</feature>
<feature type="binding site" evidence="5">
    <location>
        <position position="1132"/>
    </location>
    <ligand>
        <name>Mg(2+)</name>
        <dbReference type="ChEBI" id="CHEBI:18420"/>
    </ligand>
</feature>
<protein>
    <recommendedName>
        <fullName evidence="10">P-loop containing nucleoside triphosphate hydrolase protein</fullName>
    </recommendedName>
</protein>
<dbReference type="InterPro" id="IPR044154">
    <property type="entry name" value="Arl8a/8b"/>
</dbReference>
<reference evidence="8" key="1">
    <citation type="journal article" date="2023" name="BMC Genomics">
        <title>Chromosome-level genome assemblies of Cutaneotrichosporon spp. (Trichosporonales, Basidiomycota) reveal imbalanced evolution between nucleotide sequences and chromosome synteny.</title>
        <authorList>
            <person name="Kobayashi Y."/>
            <person name="Kayamori A."/>
            <person name="Aoki K."/>
            <person name="Shiwa Y."/>
            <person name="Matsutani M."/>
            <person name="Fujita N."/>
            <person name="Sugita T."/>
            <person name="Iwasaki W."/>
            <person name="Tanaka N."/>
            <person name="Takashima M."/>
        </authorList>
    </citation>
    <scope>NUCLEOTIDE SEQUENCE</scope>
    <source>
        <strain evidence="8">HIS016</strain>
    </source>
</reference>
<evidence type="ECO:0000313" key="9">
    <source>
        <dbReference type="Proteomes" id="UP001222932"/>
    </source>
</evidence>
<proteinExistence type="inferred from homology"/>
<feature type="binding site" evidence="4">
    <location>
        <begin position="1210"/>
        <end position="1213"/>
    </location>
    <ligand>
        <name>GTP</name>
        <dbReference type="ChEBI" id="CHEBI:37565"/>
    </ligand>
</feature>
<evidence type="ECO:0000256" key="7">
    <source>
        <dbReference type="SAM" id="MobiDB-lite"/>
    </source>
</evidence>
<feature type="compositionally biased region" description="Polar residues" evidence="7">
    <location>
        <begin position="290"/>
        <end position="300"/>
    </location>
</feature>
<comment type="similarity">
    <text evidence="1">Belongs to the small GTPase superfamily. Arf family.</text>
</comment>
<dbReference type="CDD" id="cd04159">
    <property type="entry name" value="Arl10_like"/>
    <property type="match status" value="1"/>
</dbReference>
<dbReference type="PROSITE" id="PS51419">
    <property type="entry name" value="RAB"/>
    <property type="match status" value="1"/>
</dbReference>
<feature type="compositionally biased region" description="Basic and acidic residues" evidence="7">
    <location>
        <begin position="187"/>
        <end position="200"/>
    </location>
</feature>
<dbReference type="SUPFAM" id="SSF52540">
    <property type="entry name" value="P-loop containing nucleoside triphosphate hydrolases"/>
    <property type="match status" value="1"/>
</dbReference>
<feature type="compositionally biased region" description="Polar residues" evidence="7">
    <location>
        <begin position="992"/>
        <end position="1008"/>
    </location>
</feature>
<dbReference type="AlphaFoldDB" id="A0AAD3TZ98"/>
<feature type="coiled-coil region" evidence="6">
    <location>
        <begin position="645"/>
        <end position="769"/>
    </location>
</feature>
<sequence length="1262" mass="139095">MGHTPKVSDASSTFTFGPPSAQPSPGKTHIRIPSNMLRTTFQTPPDPVQMVQEPASNGLGLFTFTKQLRPNALEFKPGVTAPKPARISPSSSGGGFRPPALDLSAAAPSSRAFSSVVPTQTTLGKPFKFTPAADMPTLVIRKPNPIPILKPKNAETNTDEPMVSPHRQHVSPRDYDMGLQPLSSEAEPERSPKGARDSPRRGKHTVKRSSQNSHLPKAWPGRSQPSTPVDGLNSDVQIHQSMPFRLDSAGARRVRTSSDGALKSVQQTTRPVSTGRYSPSRPVAELNGEAESQPTCAPSSSIQTVIMKRNISAPTILSAKAKPFLPSYAQGSTDLSPAKRLDVFLHHTPHSSHANPEVADDNKFRQWVFPQPDTHSPSPSGADSHHLSLPHSHKRRHSDTEDIERDEEGPVCDDSAVEEDGSADEDNMAVKWPNWHHGASVLSPTANTYTTTDTSAEFPMRSTPPPGLSVMNHVVTPLQPSTPESPGISTTPIVLPREMLVEMLMTMKGVGEQVIRSRSDQQRLLSESTKRAEAAANQSTAANDILCMIKEYFVQAKPREGVSEVLEAHTELLKDHTALLQEIHQKIEEETRTSTADSAELADRTLVGELMTNPNEMLTAILSGQHAMMNKFSEYTEANDAVYDLRSATDALLEAQAEARQVKLDQQHGHELVRLHDQLRDQASRTAQAEREVATLKSKLDAAEKAAKSQELENVWRALIRADVAAATSTLAKVTQAEERARQELNEMREQLACQSAAQQSAIEALKEERDDVAKIAEERHKEVLEAHADSKIFRRKLREHLEDLSLTFQRGLERQRSEAELEREIRTQGRITALEKEVHDLRAELAQSVNSRSELKVQLTQAVADVRYEQEKAIRMADTEANAKRTMELQLKAEKARTSYLETKVQRAEADVAEVASNLDAWRSAALEQRMRAEQATTHVTALQQENFHWRQFALGADRHRLEQWLATKPFEGSDPKTAVQASPPKPTIPARSQSTRSVLSPSSRPTSLVKPKDTAPTVSSKLRMVVPAINEPEEESAVTLTTATFTDGIFLDSNHSFSLVISSIKLSNHPLTRSKSYNMAALFQGLIDWLRSLFWAKHIEVTIVGLQASGKTSLVNVLSSGQWSEDVVPTVAYNLRQVRKGNVTMKIWDVAGQPKFRSMWDRYCRGANAIIYVVDAADIKLIPTSTSELHSLLSLPSLAGVPLLVLANKSDLPGAIGVDEMIRDMRLAEIGGRVVSCYSTSNKTKHNLDIVLAWLTQRAQ</sequence>
<accession>A0AAD3TZ98</accession>
<dbReference type="EMBL" id="BTCM01000007">
    <property type="protein sequence ID" value="GMK59296.1"/>
    <property type="molecule type" value="Genomic_DNA"/>
</dbReference>
<evidence type="ECO:0000256" key="5">
    <source>
        <dbReference type="PIRSR" id="PIRSR606689-2"/>
    </source>
</evidence>
<reference evidence="8" key="2">
    <citation type="submission" date="2023-06" db="EMBL/GenBank/DDBJ databases">
        <authorList>
            <person name="Kobayashi Y."/>
            <person name="Kayamori A."/>
            <person name="Aoki K."/>
            <person name="Shiwa Y."/>
            <person name="Fujita N."/>
            <person name="Sugita T."/>
            <person name="Iwasaki W."/>
            <person name="Tanaka N."/>
            <person name="Takashima M."/>
        </authorList>
    </citation>
    <scope>NUCLEOTIDE SEQUENCE</scope>
    <source>
        <strain evidence="8">HIS016</strain>
    </source>
</reference>